<dbReference type="Pfam" id="PF00072">
    <property type="entry name" value="Response_reg"/>
    <property type="match status" value="1"/>
</dbReference>
<dbReference type="PROSITE" id="PS50112">
    <property type="entry name" value="PAS"/>
    <property type="match status" value="1"/>
</dbReference>
<evidence type="ECO:0000256" key="10">
    <source>
        <dbReference type="ARBA" id="ARBA00023136"/>
    </source>
</evidence>
<dbReference type="InterPro" id="IPR000014">
    <property type="entry name" value="PAS"/>
</dbReference>
<dbReference type="NCBIfam" id="TIGR00229">
    <property type="entry name" value="sensory_box"/>
    <property type="match status" value="2"/>
</dbReference>
<dbReference type="PROSITE" id="PS50109">
    <property type="entry name" value="HIS_KIN"/>
    <property type="match status" value="1"/>
</dbReference>
<gene>
    <name evidence="18" type="ORF">F1189_25625</name>
</gene>
<feature type="domain" description="PAC" evidence="16">
    <location>
        <begin position="707"/>
        <end position="760"/>
    </location>
</feature>
<dbReference type="InterPro" id="IPR035965">
    <property type="entry name" value="PAS-like_dom_sf"/>
</dbReference>
<dbReference type="InterPro" id="IPR000700">
    <property type="entry name" value="PAS-assoc_C"/>
</dbReference>
<evidence type="ECO:0000259" key="16">
    <source>
        <dbReference type="PROSITE" id="PS50113"/>
    </source>
</evidence>
<sequence length="1131" mass="123182">MCDNGVVSLAGEGCPLDIGRDLDKGRRTLNRSLLGGLLLCAVVALLPVLGFQLLNEWEARQVRERLVRDEAMRLASLVAVDQRRIVESARQLLTAIGTFPSTLLEPRDTCEARFTTLLGRFDHYQSGSFIGPDGRVVCATHAADRDTDVSDRAYFRDAMRTGGFAIGEMAAGRGTGQRSIHLAQAYRDEAGRIVGVIALGIRPDWLARQMERLPLPMGAAATVLDRNGTVIADWPQVGKFVGRPATGPVQALHQQGGAGLTEGPGPDGEWRIVAYTPTTNAPDGLGVTVGLSRHEAFRDLTQANQRGLALIALSTLLAMTLMVLVANRLVRRPAARLLAAVERLARGDLSARTELSAQGSEFERLGAAFDVMAERLQGRERALANALESTTDSVFALDRDWRFTYLNARAAAQLAAGRDLIGQDIRGVFPGLAGGPFNAAFAAAMARGEPAHADAPFAPLGRHFEAHAYPAPDGVTVFFRDVTEARAAEARLAESEEQFRTLAESIPQLAWMADGAGWVFWYNRRWYEYTGTTKPAMQGWGWRTRLHPDHADRVVRHITHCWATGEPWQDTFLLRGRDGRYRWFLSRALPIRNEAGEIVRWFGTNTDITEQREAETLLEARVAERSTQLVASERLFRAVFENTPDMAFVACRRADGRFVYEAANPAFAAFLDRPETEIVGRTVEDVSGPARARDMVERYTACIEQSRVLREETETEWHGEPRTLELVLVPLPDAATGTDRLVGSARDVTDRRELEQRLAQAQKLEAVGQLTGGIAHDFNNLLQVVAGNIELARPVIRRGEIERGARLLENARRAIGRGARLTAQLLAFSRRQTLHAERLVPSRLVAEMSDLFRRAAGETIRLETRAQPDLWPVCIDPSQLESALLNLVLNARDAMPRGGVLTVAMTNTTLTAREAGKLEDIAPGDYVRVEVSDTGEGMASEVLAHAFEPFFTTKEVGKGSGLGLAQVHGFVRQSGGAVAIVSIPGQGTSVSLFFPRAPAAPEETEGDKDSPARPPSATILLVEDDPDVLESISVLLADAGHRVIPARNGGEALGVLRSTERLDALVSDVVMPGGISGVDLAREARRLRPGLRVVLTSGYAADVLALLGAGAEFDVLVKPYAQADLLRRVAA</sequence>
<evidence type="ECO:0000256" key="1">
    <source>
        <dbReference type="ARBA" id="ARBA00000085"/>
    </source>
</evidence>
<dbReference type="PROSITE" id="PS50110">
    <property type="entry name" value="RESPONSE_REGULATORY"/>
    <property type="match status" value="1"/>
</dbReference>
<proteinExistence type="predicted"/>
<dbReference type="CDD" id="cd00082">
    <property type="entry name" value="HisKA"/>
    <property type="match status" value="1"/>
</dbReference>
<organism evidence="18 19">
    <name type="scientific">Rhodovastum atsumiense</name>
    <dbReference type="NCBI Taxonomy" id="504468"/>
    <lineage>
        <taxon>Bacteria</taxon>
        <taxon>Pseudomonadati</taxon>
        <taxon>Pseudomonadota</taxon>
        <taxon>Alphaproteobacteria</taxon>
        <taxon>Acetobacterales</taxon>
        <taxon>Acetobacteraceae</taxon>
        <taxon>Rhodovastum</taxon>
    </lineage>
</organism>
<dbReference type="Pfam" id="PF08448">
    <property type="entry name" value="PAS_4"/>
    <property type="match status" value="2"/>
</dbReference>
<comment type="catalytic activity">
    <reaction evidence="1">
        <text>ATP + protein L-histidine = ADP + protein N-phospho-L-histidine.</text>
        <dbReference type="EC" id="2.7.13.3"/>
    </reaction>
</comment>
<dbReference type="PANTHER" id="PTHR43065">
    <property type="entry name" value="SENSOR HISTIDINE KINASE"/>
    <property type="match status" value="1"/>
</dbReference>
<keyword evidence="5 11" id="KW-0597">Phosphoprotein</keyword>
<keyword evidence="4" id="KW-1003">Cell membrane</keyword>
<dbReference type="Gene3D" id="1.10.8.500">
    <property type="entry name" value="HAMP domain in histidine kinase"/>
    <property type="match status" value="1"/>
</dbReference>
<dbReference type="InterPro" id="IPR003661">
    <property type="entry name" value="HisK_dim/P_dom"/>
</dbReference>
<feature type="domain" description="HAMP" evidence="17">
    <location>
        <begin position="328"/>
        <end position="381"/>
    </location>
</feature>
<dbReference type="InterPro" id="IPR001610">
    <property type="entry name" value="PAC"/>
</dbReference>
<comment type="subcellular location">
    <subcellularLocation>
        <location evidence="2">Cell membrane</location>
        <topology evidence="2">Multi-pass membrane protein</topology>
    </subcellularLocation>
</comment>
<dbReference type="PANTHER" id="PTHR43065:SF42">
    <property type="entry name" value="TWO-COMPONENT SENSOR PPRA"/>
    <property type="match status" value="1"/>
</dbReference>
<dbReference type="InterPro" id="IPR004358">
    <property type="entry name" value="Sig_transdc_His_kin-like_C"/>
</dbReference>
<comment type="caution">
    <text evidence="18">The sequence shown here is derived from an EMBL/GenBank/DDBJ whole genome shotgun (WGS) entry which is preliminary data.</text>
</comment>
<dbReference type="CDD" id="cd00130">
    <property type="entry name" value="PAS"/>
    <property type="match status" value="2"/>
</dbReference>
<dbReference type="InterPro" id="IPR036097">
    <property type="entry name" value="HisK_dim/P_sf"/>
</dbReference>
<evidence type="ECO:0000259" key="13">
    <source>
        <dbReference type="PROSITE" id="PS50109"/>
    </source>
</evidence>
<dbReference type="InterPro" id="IPR005467">
    <property type="entry name" value="His_kinase_dom"/>
</dbReference>
<evidence type="ECO:0000256" key="11">
    <source>
        <dbReference type="PROSITE-ProRule" id="PRU00169"/>
    </source>
</evidence>
<dbReference type="SUPFAM" id="SSF52172">
    <property type="entry name" value="CheY-like"/>
    <property type="match status" value="1"/>
</dbReference>
<keyword evidence="8" id="KW-0418">Kinase</keyword>
<dbReference type="SMART" id="SM00388">
    <property type="entry name" value="HisKA"/>
    <property type="match status" value="1"/>
</dbReference>
<dbReference type="Gene3D" id="3.30.565.10">
    <property type="entry name" value="Histidine kinase-like ATPase, C-terminal domain"/>
    <property type="match status" value="1"/>
</dbReference>
<dbReference type="InterPro" id="IPR036890">
    <property type="entry name" value="HATPase_C_sf"/>
</dbReference>
<dbReference type="Pfam" id="PF02743">
    <property type="entry name" value="dCache_1"/>
    <property type="match status" value="1"/>
</dbReference>
<dbReference type="PROSITE" id="PS50885">
    <property type="entry name" value="HAMP"/>
    <property type="match status" value="1"/>
</dbReference>
<dbReference type="InterPro" id="IPR033479">
    <property type="entry name" value="dCache_1"/>
</dbReference>
<evidence type="ECO:0000256" key="8">
    <source>
        <dbReference type="ARBA" id="ARBA00022777"/>
    </source>
</evidence>
<dbReference type="Gene3D" id="3.30.450.20">
    <property type="entry name" value="PAS domain"/>
    <property type="match status" value="5"/>
</dbReference>
<evidence type="ECO:0000256" key="5">
    <source>
        <dbReference type="ARBA" id="ARBA00022553"/>
    </source>
</evidence>
<reference evidence="18 19" key="1">
    <citation type="submission" date="2019-09" db="EMBL/GenBank/DDBJ databases">
        <title>Genome sequence of Rhodovastum atsumiense, a diverse member of the Acetobacteraceae family of non-sulfur purple photosynthetic bacteria.</title>
        <authorList>
            <person name="Meyer T."/>
            <person name="Kyndt J."/>
        </authorList>
    </citation>
    <scope>NUCLEOTIDE SEQUENCE [LARGE SCALE GENOMIC DNA]</scope>
    <source>
        <strain evidence="18 19">DSM 21279</strain>
    </source>
</reference>
<dbReference type="PROSITE" id="PS50113">
    <property type="entry name" value="PAC"/>
    <property type="match status" value="2"/>
</dbReference>
<dbReference type="SMART" id="SM00448">
    <property type="entry name" value="REC"/>
    <property type="match status" value="1"/>
</dbReference>
<dbReference type="Gene3D" id="3.40.50.2300">
    <property type="match status" value="1"/>
</dbReference>
<dbReference type="EC" id="2.7.13.3" evidence="3"/>
<dbReference type="Pfam" id="PF02518">
    <property type="entry name" value="HATPase_c"/>
    <property type="match status" value="1"/>
</dbReference>
<dbReference type="CDD" id="cd12914">
    <property type="entry name" value="PDC1_DGC_like"/>
    <property type="match status" value="1"/>
</dbReference>
<feature type="domain" description="Response regulatory" evidence="14">
    <location>
        <begin position="1018"/>
        <end position="1131"/>
    </location>
</feature>
<dbReference type="SMART" id="SM00091">
    <property type="entry name" value="PAS"/>
    <property type="match status" value="3"/>
</dbReference>
<dbReference type="InterPro" id="IPR013655">
    <property type="entry name" value="PAS_fold_3"/>
</dbReference>
<protein>
    <recommendedName>
        <fullName evidence="3">histidine kinase</fullName>
        <ecNumber evidence="3">2.7.13.3</ecNumber>
    </recommendedName>
</protein>
<dbReference type="SMART" id="SM00387">
    <property type="entry name" value="HATPase_c"/>
    <property type="match status" value="1"/>
</dbReference>
<evidence type="ECO:0000256" key="2">
    <source>
        <dbReference type="ARBA" id="ARBA00004651"/>
    </source>
</evidence>
<evidence type="ECO:0000256" key="7">
    <source>
        <dbReference type="ARBA" id="ARBA00022692"/>
    </source>
</evidence>
<dbReference type="FunFam" id="3.30.450.20:FF:000099">
    <property type="entry name" value="Sensory box sensor histidine kinase"/>
    <property type="match status" value="1"/>
</dbReference>
<keyword evidence="7 12" id="KW-0812">Transmembrane</keyword>
<evidence type="ECO:0000313" key="19">
    <source>
        <dbReference type="Proteomes" id="UP000325255"/>
    </source>
</evidence>
<evidence type="ECO:0000256" key="9">
    <source>
        <dbReference type="ARBA" id="ARBA00022989"/>
    </source>
</evidence>
<dbReference type="RefSeq" id="WP_150044224.1">
    <property type="nucleotide sequence ID" value="NZ_OW485601.1"/>
</dbReference>
<feature type="modified residue" description="4-aspartylphosphate" evidence="11">
    <location>
        <position position="1068"/>
    </location>
</feature>
<feature type="transmembrane region" description="Helical" evidence="12">
    <location>
        <begin position="33"/>
        <end position="54"/>
    </location>
</feature>
<dbReference type="InterPro" id="IPR003594">
    <property type="entry name" value="HATPase_dom"/>
</dbReference>
<dbReference type="SMART" id="SM00304">
    <property type="entry name" value="HAMP"/>
    <property type="match status" value="1"/>
</dbReference>
<dbReference type="SUPFAM" id="SSF55874">
    <property type="entry name" value="ATPase domain of HSP90 chaperone/DNA topoisomerase II/histidine kinase"/>
    <property type="match status" value="1"/>
</dbReference>
<dbReference type="SUPFAM" id="SSF47384">
    <property type="entry name" value="Homodimeric domain of signal transducing histidine kinase"/>
    <property type="match status" value="1"/>
</dbReference>
<dbReference type="AlphaFoldDB" id="A0A5M6INV9"/>
<feature type="domain" description="PAC" evidence="16">
    <location>
        <begin position="567"/>
        <end position="620"/>
    </location>
</feature>
<evidence type="ECO:0000256" key="4">
    <source>
        <dbReference type="ARBA" id="ARBA00022475"/>
    </source>
</evidence>
<keyword evidence="6" id="KW-0808">Transferase</keyword>
<dbReference type="Proteomes" id="UP000325255">
    <property type="component" value="Unassembled WGS sequence"/>
</dbReference>
<evidence type="ECO:0000256" key="12">
    <source>
        <dbReference type="SAM" id="Phobius"/>
    </source>
</evidence>
<dbReference type="CDD" id="cd12915">
    <property type="entry name" value="PDC2_DGC_like"/>
    <property type="match status" value="1"/>
</dbReference>
<dbReference type="SMART" id="SM00086">
    <property type="entry name" value="PAC"/>
    <property type="match status" value="2"/>
</dbReference>
<dbReference type="EMBL" id="VWPK01000058">
    <property type="protein sequence ID" value="KAA5609155.1"/>
    <property type="molecule type" value="Genomic_DNA"/>
</dbReference>
<keyword evidence="19" id="KW-1185">Reference proteome</keyword>
<dbReference type="SUPFAM" id="SSF55785">
    <property type="entry name" value="PYP-like sensor domain (PAS domain)"/>
    <property type="match status" value="3"/>
</dbReference>
<dbReference type="InterPro" id="IPR013656">
    <property type="entry name" value="PAS_4"/>
</dbReference>
<feature type="transmembrane region" description="Helical" evidence="12">
    <location>
        <begin position="307"/>
        <end position="326"/>
    </location>
</feature>
<accession>A0A5M6INV9</accession>
<dbReference type="InterPro" id="IPR001789">
    <property type="entry name" value="Sig_transdc_resp-reg_receiver"/>
</dbReference>
<dbReference type="PRINTS" id="PR00344">
    <property type="entry name" value="BCTRLSENSOR"/>
</dbReference>
<dbReference type="Pfam" id="PF08447">
    <property type="entry name" value="PAS_3"/>
    <property type="match status" value="1"/>
</dbReference>
<evidence type="ECO:0000313" key="18">
    <source>
        <dbReference type="EMBL" id="KAA5609155.1"/>
    </source>
</evidence>
<evidence type="ECO:0000259" key="14">
    <source>
        <dbReference type="PROSITE" id="PS50110"/>
    </source>
</evidence>
<dbReference type="GO" id="GO:0005886">
    <property type="term" value="C:plasma membrane"/>
    <property type="evidence" value="ECO:0007669"/>
    <property type="project" value="UniProtKB-SubCell"/>
</dbReference>
<keyword evidence="10 12" id="KW-0472">Membrane</keyword>
<dbReference type="InterPro" id="IPR003660">
    <property type="entry name" value="HAMP_dom"/>
</dbReference>
<keyword evidence="9 12" id="KW-1133">Transmembrane helix</keyword>
<dbReference type="InterPro" id="IPR011006">
    <property type="entry name" value="CheY-like_superfamily"/>
</dbReference>
<evidence type="ECO:0000259" key="17">
    <source>
        <dbReference type="PROSITE" id="PS50885"/>
    </source>
</evidence>
<dbReference type="Pfam" id="PF00672">
    <property type="entry name" value="HAMP"/>
    <property type="match status" value="1"/>
</dbReference>
<dbReference type="SUPFAM" id="SSF158472">
    <property type="entry name" value="HAMP domain-like"/>
    <property type="match status" value="1"/>
</dbReference>
<evidence type="ECO:0000256" key="3">
    <source>
        <dbReference type="ARBA" id="ARBA00012438"/>
    </source>
</evidence>
<evidence type="ECO:0000259" key="15">
    <source>
        <dbReference type="PROSITE" id="PS50112"/>
    </source>
</evidence>
<feature type="domain" description="PAS" evidence="15">
    <location>
        <begin position="495"/>
        <end position="565"/>
    </location>
</feature>
<dbReference type="OrthoDB" id="9796100at2"/>
<name>A0A5M6INV9_9PROT</name>
<dbReference type="Gene3D" id="1.10.287.130">
    <property type="match status" value="1"/>
</dbReference>
<evidence type="ECO:0000256" key="6">
    <source>
        <dbReference type="ARBA" id="ARBA00022679"/>
    </source>
</evidence>
<dbReference type="CDD" id="cd06225">
    <property type="entry name" value="HAMP"/>
    <property type="match status" value="1"/>
</dbReference>
<dbReference type="GO" id="GO:0000155">
    <property type="term" value="F:phosphorelay sensor kinase activity"/>
    <property type="evidence" value="ECO:0007669"/>
    <property type="project" value="InterPro"/>
</dbReference>
<feature type="domain" description="Histidine kinase" evidence="13">
    <location>
        <begin position="773"/>
        <end position="998"/>
    </location>
</feature>